<dbReference type="EMBL" id="AWNI01000016">
    <property type="protein sequence ID" value="ETS61356.1"/>
    <property type="molecule type" value="Genomic_DNA"/>
</dbReference>
<evidence type="ECO:0000313" key="3">
    <source>
        <dbReference type="Proteomes" id="UP000019462"/>
    </source>
</evidence>
<keyword evidence="3" id="KW-1185">Reference proteome</keyword>
<organism evidence="2 3">
    <name type="scientific">Moesziomyces aphidis</name>
    <name type="common">Pseudozyma aphidis</name>
    <dbReference type="NCBI Taxonomy" id="84754"/>
    <lineage>
        <taxon>Eukaryota</taxon>
        <taxon>Fungi</taxon>
        <taxon>Dikarya</taxon>
        <taxon>Basidiomycota</taxon>
        <taxon>Ustilaginomycotina</taxon>
        <taxon>Ustilaginomycetes</taxon>
        <taxon>Ustilaginales</taxon>
        <taxon>Ustilaginaceae</taxon>
        <taxon>Moesziomyces</taxon>
    </lineage>
</organism>
<reference evidence="2 3" key="1">
    <citation type="journal article" date="2014" name="Genome Announc.">
        <title>Genome sequence of the basidiomycetous fungus Pseudozyma aphidis DSM70725, an efficient producer of biosurfactant mannosylerythritol lipids.</title>
        <authorList>
            <person name="Lorenz S."/>
            <person name="Guenther M."/>
            <person name="Grumaz C."/>
            <person name="Rupp S."/>
            <person name="Zibek S."/>
            <person name="Sohn K."/>
        </authorList>
    </citation>
    <scope>NUCLEOTIDE SEQUENCE [LARGE SCALE GENOMIC DNA]</scope>
    <source>
        <strain evidence="3">ATCC 32657 / CBS 517.83 / DSM 70725 / JCM 10318 / NBRC 10182 / NRRL Y-7954 / St-0401</strain>
    </source>
</reference>
<feature type="region of interest" description="Disordered" evidence="1">
    <location>
        <begin position="1"/>
        <end position="26"/>
    </location>
</feature>
<dbReference type="Proteomes" id="UP000019462">
    <property type="component" value="Unassembled WGS sequence"/>
</dbReference>
<protein>
    <submittedName>
        <fullName evidence="2">Uncharacterized protein</fullName>
    </submittedName>
</protein>
<gene>
    <name evidence="2" type="ORF">PaG_04381</name>
</gene>
<accession>W3VKT1</accession>
<proteinExistence type="predicted"/>
<dbReference type="AlphaFoldDB" id="W3VKT1"/>
<name>W3VKT1_MOEAP</name>
<sequence>MPRTYGMPARPSSASEQAERAGKATGLTLPTSLVSRRLPVDGFGREEQAKWTSDDTHSHREIEQPDEQQNKIDLQSTWLNPRFAGDEDLHIQQRHRLRETAIAAAPMIRLSGEQRAG</sequence>
<evidence type="ECO:0000313" key="2">
    <source>
        <dbReference type="EMBL" id="ETS61356.1"/>
    </source>
</evidence>
<feature type="compositionally biased region" description="Basic and acidic residues" evidence="1">
    <location>
        <begin position="46"/>
        <end position="63"/>
    </location>
</feature>
<dbReference type="HOGENOM" id="CLU_2085801_0_0_1"/>
<evidence type="ECO:0000256" key="1">
    <source>
        <dbReference type="SAM" id="MobiDB-lite"/>
    </source>
</evidence>
<dbReference type="OrthoDB" id="10296451at2759"/>
<feature type="region of interest" description="Disordered" evidence="1">
    <location>
        <begin position="46"/>
        <end position="70"/>
    </location>
</feature>
<comment type="caution">
    <text evidence="2">The sequence shown here is derived from an EMBL/GenBank/DDBJ whole genome shotgun (WGS) entry which is preliminary data.</text>
</comment>